<evidence type="ECO:0000313" key="9">
    <source>
        <dbReference type="EMBL" id="KAL0279645.1"/>
    </source>
</evidence>
<evidence type="ECO:0000256" key="2">
    <source>
        <dbReference type="ARBA" id="ARBA00011375"/>
    </source>
</evidence>
<comment type="subcellular location">
    <subcellularLocation>
        <location evidence="1">Cytoplasm</location>
        <location evidence="1">Cytoskeleton</location>
    </subcellularLocation>
</comment>
<name>A0AAW2IBP8_9NEOP</name>
<dbReference type="InterPro" id="IPR049039">
    <property type="entry name" value="RMD1-3_a_helical_rpt"/>
</dbReference>
<comment type="caution">
    <text evidence="9">The sequence shown here is derived from an EMBL/GenBank/DDBJ whole genome shotgun (WGS) entry which is preliminary data.</text>
</comment>
<protein>
    <recommendedName>
        <fullName evidence="7">Regulator of microtubule dynamics protein 1</fullName>
    </recommendedName>
    <alternativeName>
        <fullName evidence="8">Protein FAM82B</fullName>
    </alternativeName>
</protein>
<keyword evidence="3" id="KW-0963">Cytoplasm</keyword>
<dbReference type="PANTHER" id="PTHR16056:SF16">
    <property type="entry name" value="REGULATOR OF MICROTUBULE DYNAMICS PROTEIN 1"/>
    <property type="match status" value="1"/>
</dbReference>
<dbReference type="GO" id="GO:0005739">
    <property type="term" value="C:mitochondrion"/>
    <property type="evidence" value="ECO:0007669"/>
    <property type="project" value="TreeGrafter"/>
</dbReference>
<dbReference type="AlphaFoldDB" id="A0AAW2IBP8"/>
<proteinExistence type="predicted"/>
<dbReference type="Pfam" id="PF21033">
    <property type="entry name" value="RMD1-3"/>
    <property type="match status" value="1"/>
</dbReference>
<evidence type="ECO:0000256" key="1">
    <source>
        <dbReference type="ARBA" id="ARBA00004245"/>
    </source>
</evidence>
<evidence type="ECO:0000256" key="3">
    <source>
        <dbReference type="ARBA" id="ARBA00022490"/>
    </source>
</evidence>
<keyword evidence="5" id="KW-0802">TPR repeat</keyword>
<dbReference type="GO" id="GO:0005876">
    <property type="term" value="C:spindle microtubule"/>
    <property type="evidence" value="ECO:0007669"/>
    <property type="project" value="TreeGrafter"/>
</dbReference>
<dbReference type="EMBL" id="JARGDH010000001">
    <property type="protein sequence ID" value="KAL0279645.1"/>
    <property type="molecule type" value="Genomic_DNA"/>
</dbReference>
<sequence>MLNIYSRTRFVVVSTFSQYTRRAVKRPAKWNNPIVKLFKPYLKAGLFAFIPMAHCGDNKKQNEPITTAPSYLDTENDRVAQVISESDELFKVGKFEDSYEILKRYEDLQNHDILWRLARSLYNMSKDSSVKKADKESMIIYAYKLINKALLLNDQSGTVHKWMAILLDAKSTLEGTKARIEALPKFKKHLMMAMELEPDDATTIYILGQYCFNIASMPWYQKKIAAAVFATPPEATFEEALAYFTKAEEVEPNFYSLNLLMLGKTYLQLNKINAARYWLKCACSYPIRTEEDKEVKKEAEALLKKNPAVKGEEYSPFAK</sequence>
<evidence type="ECO:0000256" key="8">
    <source>
        <dbReference type="ARBA" id="ARBA00041958"/>
    </source>
</evidence>
<dbReference type="GO" id="GO:0008017">
    <property type="term" value="F:microtubule binding"/>
    <property type="evidence" value="ECO:0007669"/>
    <property type="project" value="TreeGrafter"/>
</dbReference>
<evidence type="ECO:0000256" key="4">
    <source>
        <dbReference type="ARBA" id="ARBA00022737"/>
    </source>
</evidence>
<keyword evidence="4" id="KW-0677">Repeat</keyword>
<dbReference type="InterPro" id="IPR011990">
    <property type="entry name" value="TPR-like_helical_dom_sf"/>
</dbReference>
<accession>A0AAW2IBP8</accession>
<dbReference type="EMBL" id="JARGDH010000001">
    <property type="protein sequence ID" value="KAL0279644.1"/>
    <property type="molecule type" value="Genomic_DNA"/>
</dbReference>
<dbReference type="SUPFAM" id="SSF48452">
    <property type="entry name" value="TPR-like"/>
    <property type="match status" value="1"/>
</dbReference>
<keyword evidence="6" id="KW-0206">Cytoskeleton</keyword>
<reference evidence="9" key="1">
    <citation type="journal article" date="2024" name="Gigascience">
        <title>Chromosome-level genome of the poultry shaft louse Menopon gallinae provides insight into the host-switching and adaptive evolution of parasitic lice.</title>
        <authorList>
            <person name="Xu Y."/>
            <person name="Ma L."/>
            <person name="Liu S."/>
            <person name="Liang Y."/>
            <person name="Liu Q."/>
            <person name="He Z."/>
            <person name="Tian L."/>
            <person name="Duan Y."/>
            <person name="Cai W."/>
            <person name="Li H."/>
            <person name="Song F."/>
        </authorList>
    </citation>
    <scope>NUCLEOTIDE SEQUENCE</scope>
    <source>
        <strain evidence="9">Cailab_2023a</strain>
    </source>
</reference>
<evidence type="ECO:0000256" key="7">
    <source>
        <dbReference type="ARBA" id="ARBA00039966"/>
    </source>
</evidence>
<evidence type="ECO:0000256" key="6">
    <source>
        <dbReference type="ARBA" id="ARBA00023212"/>
    </source>
</evidence>
<comment type="subunit">
    <text evidence="2">Interacts with microtubules.</text>
</comment>
<organism evidence="9">
    <name type="scientific">Menopon gallinae</name>
    <name type="common">poultry shaft louse</name>
    <dbReference type="NCBI Taxonomy" id="328185"/>
    <lineage>
        <taxon>Eukaryota</taxon>
        <taxon>Metazoa</taxon>
        <taxon>Ecdysozoa</taxon>
        <taxon>Arthropoda</taxon>
        <taxon>Hexapoda</taxon>
        <taxon>Insecta</taxon>
        <taxon>Pterygota</taxon>
        <taxon>Neoptera</taxon>
        <taxon>Paraneoptera</taxon>
        <taxon>Psocodea</taxon>
        <taxon>Troctomorpha</taxon>
        <taxon>Phthiraptera</taxon>
        <taxon>Amblycera</taxon>
        <taxon>Menoponidae</taxon>
        <taxon>Menopon</taxon>
    </lineage>
</organism>
<dbReference type="Gene3D" id="1.25.40.10">
    <property type="entry name" value="Tetratricopeptide repeat domain"/>
    <property type="match status" value="1"/>
</dbReference>
<gene>
    <name evidence="9" type="ORF">PYX00_001151</name>
</gene>
<dbReference type="PANTHER" id="PTHR16056">
    <property type="entry name" value="REGULATOR OF MICROTUBULE DYNAMICS PROTEIN"/>
    <property type="match status" value="1"/>
</dbReference>
<evidence type="ECO:0000256" key="5">
    <source>
        <dbReference type="ARBA" id="ARBA00022803"/>
    </source>
</evidence>
<dbReference type="GO" id="GO:0097431">
    <property type="term" value="C:mitotic spindle pole"/>
    <property type="evidence" value="ECO:0007669"/>
    <property type="project" value="TreeGrafter"/>
</dbReference>